<evidence type="ECO:0000259" key="15">
    <source>
        <dbReference type="PROSITE" id="PS50011"/>
    </source>
</evidence>
<keyword evidence="5" id="KW-0808">Transferase</keyword>
<dbReference type="GO" id="GO:0005524">
    <property type="term" value="F:ATP binding"/>
    <property type="evidence" value="ECO:0007669"/>
    <property type="project" value="UniProtKB-UniRule"/>
</dbReference>
<reference evidence="16 17" key="1">
    <citation type="submission" date="2017-02" db="EMBL/GenBank/DDBJ databases">
        <title>The new phylogeny of genus Mycobacterium.</title>
        <authorList>
            <person name="Tortoli E."/>
            <person name="Trovato A."/>
            <person name="Cirillo D.M."/>
        </authorList>
    </citation>
    <scope>NUCLEOTIDE SEQUENCE [LARGE SCALE GENOMIC DNA]</scope>
    <source>
        <strain evidence="16 17">DSM 45057</strain>
    </source>
</reference>
<keyword evidence="8" id="KW-0418">Kinase</keyword>
<evidence type="ECO:0000256" key="5">
    <source>
        <dbReference type="ARBA" id="ARBA00022679"/>
    </source>
</evidence>
<keyword evidence="4" id="KW-0723">Serine/threonine-protein kinase</keyword>
<evidence type="ECO:0000256" key="7">
    <source>
        <dbReference type="ARBA" id="ARBA00022741"/>
    </source>
</evidence>
<dbReference type="InterPro" id="IPR011009">
    <property type="entry name" value="Kinase-like_dom_sf"/>
</dbReference>
<dbReference type="InterPro" id="IPR017441">
    <property type="entry name" value="Protein_kinase_ATP_BS"/>
</dbReference>
<dbReference type="SMART" id="SM00220">
    <property type="entry name" value="S_TKc"/>
    <property type="match status" value="1"/>
</dbReference>
<feature type="domain" description="Protein kinase" evidence="15">
    <location>
        <begin position="9"/>
        <end position="268"/>
    </location>
</feature>
<protein>
    <recommendedName>
        <fullName evidence="2">non-specific serine/threonine protein kinase</fullName>
        <ecNumber evidence="2">2.7.11.1</ecNumber>
    </recommendedName>
</protein>
<dbReference type="AlphaFoldDB" id="A0A1W9ZK41"/>
<evidence type="ECO:0000256" key="11">
    <source>
        <dbReference type="ARBA" id="ARBA00023136"/>
    </source>
</evidence>
<evidence type="ECO:0000256" key="2">
    <source>
        <dbReference type="ARBA" id="ARBA00012513"/>
    </source>
</evidence>
<feature type="compositionally biased region" description="Low complexity" evidence="13">
    <location>
        <begin position="322"/>
        <end position="338"/>
    </location>
</feature>
<dbReference type="PROSITE" id="PS50011">
    <property type="entry name" value="PROTEIN_KINASE_DOM"/>
    <property type="match status" value="1"/>
</dbReference>
<dbReference type="InterPro" id="IPR000719">
    <property type="entry name" value="Prot_kinase_dom"/>
</dbReference>
<dbReference type="FunFam" id="1.10.510.10:FF:000021">
    <property type="entry name" value="Serine/threonine protein kinase"/>
    <property type="match status" value="1"/>
</dbReference>
<dbReference type="GO" id="GO:0005886">
    <property type="term" value="C:plasma membrane"/>
    <property type="evidence" value="ECO:0007669"/>
    <property type="project" value="UniProtKB-SubCell"/>
</dbReference>
<keyword evidence="17" id="KW-1185">Reference proteome</keyword>
<dbReference type="GO" id="GO:0080090">
    <property type="term" value="P:regulation of primary metabolic process"/>
    <property type="evidence" value="ECO:0007669"/>
    <property type="project" value="UniProtKB-ARBA"/>
</dbReference>
<dbReference type="PROSITE" id="PS00107">
    <property type="entry name" value="PROTEIN_KINASE_ATP"/>
    <property type="match status" value="1"/>
</dbReference>
<dbReference type="RefSeq" id="WP_083114788.1">
    <property type="nucleotide sequence ID" value="NZ_JACKTS010000054.1"/>
</dbReference>
<accession>A0A1W9ZK41</accession>
<dbReference type="OrthoDB" id="4497069at2"/>
<feature type="region of interest" description="Disordered" evidence="13">
    <location>
        <begin position="272"/>
        <end position="354"/>
    </location>
</feature>
<keyword evidence="6 14" id="KW-0812">Transmembrane</keyword>
<evidence type="ECO:0000256" key="3">
    <source>
        <dbReference type="ARBA" id="ARBA00022475"/>
    </source>
</evidence>
<name>A0A1W9ZK41_MYCAN</name>
<proteinExistence type="predicted"/>
<evidence type="ECO:0000256" key="6">
    <source>
        <dbReference type="ARBA" id="ARBA00022692"/>
    </source>
</evidence>
<dbReference type="PANTHER" id="PTHR43289:SF6">
    <property type="entry name" value="SERINE_THREONINE-PROTEIN KINASE NEKL-3"/>
    <property type="match status" value="1"/>
</dbReference>
<evidence type="ECO:0000256" key="9">
    <source>
        <dbReference type="ARBA" id="ARBA00022840"/>
    </source>
</evidence>
<evidence type="ECO:0000256" key="1">
    <source>
        <dbReference type="ARBA" id="ARBA00004162"/>
    </source>
</evidence>
<dbReference type="CDD" id="cd14014">
    <property type="entry name" value="STKc_PknB_like"/>
    <property type="match status" value="1"/>
</dbReference>
<dbReference type="InterPro" id="IPR008271">
    <property type="entry name" value="Ser/Thr_kinase_AS"/>
</dbReference>
<feature type="transmembrane region" description="Helical" evidence="14">
    <location>
        <begin position="359"/>
        <end position="379"/>
    </location>
</feature>
<evidence type="ECO:0000256" key="10">
    <source>
        <dbReference type="ARBA" id="ARBA00022989"/>
    </source>
</evidence>
<comment type="caution">
    <text evidence="16">The sequence shown here is derived from an EMBL/GenBank/DDBJ whole genome shotgun (WGS) entry which is preliminary data.</text>
</comment>
<evidence type="ECO:0000256" key="13">
    <source>
        <dbReference type="SAM" id="MobiDB-lite"/>
    </source>
</evidence>
<evidence type="ECO:0000256" key="12">
    <source>
        <dbReference type="PROSITE-ProRule" id="PRU10141"/>
    </source>
</evidence>
<evidence type="ECO:0000313" key="17">
    <source>
        <dbReference type="Proteomes" id="UP000192284"/>
    </source>
</evidence>
<dbReference type="PANTHER" id="PTHR43289">
    <property type="entry name" value="MITOGEN-ACTIVATED PROTEIN KINASE KINASE KINASE 20-RELATED"/>
    <property type="match status" value="1"/>
</dbReference>
<dbReference type="Gene3D" id="1.10.510.10">
    <property type="entry name" value="Transferase(Phosphotransferase) domain 1"/>
    <property type="match status" value="1"/>
</dbReference>
<dbReference type="Gene3D" id="3.30.200.20">
    <property type="entry name" value="Phosphorylase Kinase, domain 1"/>
    <property type="match status" value="1"/>
</dbReference>
<keyword evidence="11 14" id="KW-0472">Membrane</keyword>
<keyword evidence="9 12" id="KW-0067">ATP-binding</keyword>
<organism evidence="16 17">
    <name type="scientific">Mycobacterium angelicum</name>
    <dbReference type="NCBI Taxonomy" id="470074"/>
    <lineage>
        <taxon>Bacteria</taxon>
        <taxon>Bacillati</taxon>
        <taxon>Actinomycetota</taxon>
        <taxon>Actinomycetes</taxon>
        <taxon>Mycobacteriales</taxon>
        <taxon>Mycobacteriaceae</taxon>
        <taxon>Mycobacterium</taxon>
    </lineage>
</organism>
<keyword evidence="10 14" id="KW-1133">Transmembrane helix</keyword>
<keyword evidence="7 12" id="KW-0547">Nucleotide-binding</keyword>
<dbReference type="Pfam" id="PF00069">
    <property type="entry name" value="Pkinase"/>
    <property type="match status" value="1"/>
</dbReference>
<dbReference type="GO" id="GO:0004674">
    <property type="term" value="F:protein serine/threonine kinase activity"/>
    <property type="evidence" value="ECO:0007669"/>
    <property type="project" value="UniProtKB-KW"/>
</dbReference>
<feature type="binding site" evidence="12">
    <location>
        <position position="38"/>
    </location>
    <ligand>
        <name>ATP</name>
        <dbReference type="ChEBI" id="CHEBI:30616"/>
    </ligand>
</feature>
<feature type="region of interest" description="Disordered" evidence="13">
    <location>
        <begin position="384"/>
        <end position="410"/>
    </location>
</feature>
<gene>
    <name evidence="16" type="ORF">BST12_19630</name>
</gene>
<dbReference type="Proteomes" id="UP000192284">
    <property type="component" value="Unassembled WGS sequence"/>
</dbReference>
<comment type="subcellular location">
    <subcellularLocation>
        <location evidence="1">Cell membrane</location>
        <topology evidence="1">Single-pass membrane protein</topology>
    </subcellularLocation>
</comment>
<evidence type="ECO:0000313" key="16">
    <source>
        <dbReference type="EMBL" id="ORA17287.1"/>
    </source>
</evidence>
<evidence type="ECO:0000256" key="4">
    <source>
        <dbReference type="ARBA" id="ARBA00022527"/>
    </source>
</evidence>
<keyword evidence="3" id="KW-1003">Cell membrane</keyword>
<evidence type="ECO:0000256" key="8">
    <source>
        <dbReference type="ARBA" id="ARBA00022777"/>
    </source>
</evidence>
<sequence length="675" mass="72056">MQGTPFGRYRLIALLGRGGMGEVWRAYDTETQRVVAVKVLPANLAHDPVFEQRFRREALAAAGLNDPHVVPIHNFGEIDGRLYVDMRLVNGKDLQAILAGEVLDPERAVKIIEQVASALRAAHRIGLVHRDVKPSNILVDEDDFAYLIDFGIARTTGEPSMTGTGNVIGTWAYMAPERVTTGQTDPRGDTYALGCVLHECLTGSQPFPGDSLEQQIGGHLSLPPPRPSTMRRGVPRELDGVIATAMAKNPDHRYPTVTQMAVAAREAITGTAAIPYPQRRPPPMQPDTRQAFPPTMPQNYQSAHNSGPRPAPGPPPGDRRPNAAWPAVPAVPAAKPAWPATPPSGPATPTRRKRSRTPFILGGAAAVLTVVGVVVAVVLSNGGGGDQPAHPPTSQPSRAGPNSGPFTGTFTADFGPKLSLTGKEVQGGEPPGRETWVIRSSCSGEGCVATASRMSGTFIHATSLIFDDVRGRWTGVALSGTKCNDKPVEKWNFIWLQPRPDGSLAGEWISDSLNCYSKRNVTFTRTGDADIAKLANPADQPARVLTPALSLHGTYHLVTTYTSGAQPPKPQEADYSVETVCLRTGDRCISRFVRTDGSSGTQLLAFADNVWTRNDEYDASCPAGGTSHVKINGTFPLPNPAQDPIGLLTGTGFKDESGSACVGGNYEMKFNRTGG</sequence>
<evidence type="ECO:0000256" key="14">
    <source>
        <dbReference type="SAM" id="Phobius"/>
    </source>
</evidence>
<dbReference type="EC" id="2.7.11.1" evidence="2"/>
<dbReference type="EMBL" id="MVHE01000039">
    <property type="protein sequence ID" value="ORA17287.1"/>
    <property type="molecule type" value="Genomic_DNA"/>
</dbReference>
<dbReference type="SUPFAM" id="SSF56112">
    <property type="entry name" value="Protein kinase-like (PK-like)"/>
    <property type="match status" value="1"/>
</dbReference>
<dbReference type="PROSITE" id="PS00108">
    <property type="entry name" value="PROTEIN_KINASE_ST"/>
    <property type="match status" value="1"/>
</dbReference>